<dbReference type="OrthoDB" id="9775557at2"/>
<dbReference type="EMBL" id="CP002105">
    <property type="protein sequence ID" value="ADL12722.1"/>
    <property type="molecule type" value="Genomic_DNA"/>
</dbReference>
<keyword evidence="2" id="KW-0378">Hydrolase</keyword>
<dbReference type="STRING" id="574087.Acear_1202"/>
<dbReference type="GO" id="GO:0016787">
    <property type="term" value="F:hydrolase activity"/>
    <property type="evidence" value="ECO:0007669"/>
    <property type="project" value="UniProtKB-KW"/>
</dbReference>
<dbReference type="PANTHER" id="PTHR37946:SF1">
    <property type="entry name" value="SLL1969 PROTEIN"/>
    <property type="match status" value="1"/>
</dbReference>
<feature type="domain" description="AB hydrolase-1" evidence="1">
    <location>
        <begin position="5"/>
        <end position="109"/>
    </location>
</feature>
<accession>D9QQD1</accession>
<dbReference type="Gene3D" id="3.40.50.1820">
    <property type="entry name" value="alpha/beta hydrolase"/>
    <property type="match status" value="1"/>
</dbReference>
<gene>
    <name evidence="2" type="ordered locus">Acear_1202</name>
</gene>
<dbReference type="RefSeq" id="WP_013278168.1">
    <property type="nucleotide sequence ID" value="NC_014378.1"/>
</dbReference>
<sequence>MNNKVVLVHGFSKDSRDMLQLQENLNQLGYEGITVDLPLTFKTIETAASIFKKEMEILISSLDDEELIHLVGHSTGGLIVRNFLATTDTIDKVGRAVLIGTPNYGSQLADIAADLSTILVNILKTLRSLQTEEVRKLELVEDSKIDIGAIAGNKNNLLLGKLLSKESDGLVHVESVKYEGLKDFIILSYGHKEIHYKFETAELVVSFLEKGKFE</sequence>
<dbReference type="InterPro" id="IPR000073">
    <property type="entry name" value="AB_hydrolase_1"/>
</dbReference>
<name>D9QQD1_ACEAZ</name>
<evidence type="ECO:0000313" key="3">
    <source>
        <dbReference type="Proteomes" id="UP000001661"/>
    </source>
</evidence>
<evidence type="ECO:0000259" key="1">
    <source>
        <dbReference type="Pfam" id="PF00561"/>
    </source>
</evidence>
<dbReference type="Pfam" id="PF00561">
    <property type="entry name" value="Abhydrolase_1"/>
    <property type="match status" value="1"/>
</dbReference>
<dbReference type="eggNOG" id="COG1075">
    <property type="taxonomic scope" value="Bacteria"/>
</dbReference>
<dbReference type="SUPFAM" id="SSF53474">
    <property type="entry name" value="alpha/beta-Hydrolases"/>
    <property type="match status" value="1"/>
</dbReference>
<dbReference type="HOGENOM" id="CLU_075528_1_1_9"/>
<keyword evidence="3" id="KW-1185">Reference proteome</keyword>
<dbReference type="AlphaFoldDB" id="D9QQD1"/>
<protein>
    <submittedName>
        <fullName evidence="2">Alpha/beta hydrolase fold protein</fullName>
    </submittedName>
</protein>
<organism evidence="2 3">
    <name type="scientific">Acetohalobium arabaticum (strain ATCC 49924 / DSM 5501 / Z-7288)</name>
    <dbReference type="NCBI Taxonomy" id="574087"/>
    <lineage>
        <taxon>Bacteria</taxon>
        <taxon>Bacillati</taxon>
        <taxon>Bacillota</taxon>
        <taxon>Clostridia</taxon>
        <taxon>Halanaerobiales</taxon>
        <taxon>Halobacteroidaceae</taxon>
        <taxon>Acetohalobium</taxon>
    </lineage>
</organism>
<dbReference type="InterPro" id="IPR029058">
    <property type="entry name" value="AB_hydrolase_fold"/>
</dbReference>
<dbReference type="Proteomes" id="UP000001661">
    <property type="component" value="Chromosome"/>
</dbReference>
<dbReference type="KEGG" id="aar:Acear_1202"/>
<dbReference type="PANTHER" id="PTHR37946">
    <property type="entry name" value="SLL1969 PROTEIN"/>
    <property type="match status" value="1"/>
</dbReference>
<reference evidence="2 3" key="1">
    <citation type="journal article" date="2010" name="Stand. Genomic Sci.">
        <title>Complete genome sequence of Acetohalobium arabaticum type strain (Z-7288).</title>
        <authorList>
            <person name="Sikorski J."/>
            <person name="Lapidus A."/>
            <person name="Chertkov O."/>
            <person name="Lucas S."/>
            <person name="Copeland A."/>
            <person name="Glavina Del Rio T."/>
            <person name="Nolan M."/>
            <person name="Tice H."/>
            <person name="Cheng J.F."/>
            <person name="Han C."/>
            <person name="Brambilla E."/>
            <person name="Pitluck S."/>
            <person name="Liolios K."/>
            <person name="Ivanova N."/>
            <person name="Mavromatis K."/>
            <person name="Mikhailova N."/>
            <person name="Pati A."/>
            <person name="Bruce D."/>
            <person name="Detter C."/>
            <person name="Tapia R."/>
            <person name="Goodwin L."/>
            <person name="Chen A."/>
            <person name="Palaniappan K."/>
            <person name="Land M."/>
            <person name="Hauser L."/>
            <person name="Chang Y.J."/>
            <person name="Jeffries C.D."/>
            <person name="Rohde M."/>
            <person name="Goker M."/>
            <person name="Spring S."/>
            <person name="Woyke T."/>
            <person name="Bristow J."/>
            <person name="Eisen J.A."/>
            <person name="Markowitz V."/>
            <person name="Hugenholtz P."/>
            <person name="Kyrpides N.C."/>
            <person name="Klenk H.P."/>
        </authorList>
    </citation>
    <scope>NUCLEOTIDE SEQUENCE [LARGE SCALE GENOMIC DNA]</scope>
    <source>
        <strain evidence="3">ATCC 49924 / DSM 5501 / Z-7288</strain>
    </source>
</reference>
<proteinExistence type="predicted"/>
<evidence type="ECO:0000313" key="2">
    <source>
        <dbReference type="EMBL" id="ADL12722.1"/>
    </source>
</evidence>